<dbReference type="InterPro" id="IPR011989">
    <property type="entry name" value="ARM-like"/>
</dbReference>
<dbReference type="GO" id="GO:0005881">
    <property type="term" value="C:cytoplasmic microtubule"/>
    <property type="evidence" value="ECO:0007669"/>
    <property type="project" value="TreeGrafter"/>
</dbReference>
<feature type="region of interest" description="Disordered" evidence="1">
    <location>
        <begin position="217"/>
        <end position="293"/>
    </location>
</feature>
<name>A0AAQ4D2U5_AMBAM</name>
<dbReference type="GO" id="GO:0008017">
    <property type="term" value="F:microtubule binding"/>
    <property type="evidence" value="ECO:0007669"/>
    <property type="project" value="TreeGrafter"/>
</dbReference>
<evidence type="ECO:0000256" key="1">
    <source>
        <dbReference type="SAM" id="MobiDB-lite"/>
    </source>
</evidence>
<dbReference type="PANTHER" id="PTHR21567:SF9">
    <property type="entry name" value="CLIP-ASSOCIATING PROTEIN"/>
    <property type="match status" value="1"/>
</dbReference>
<dbReference type="GO" id="GO:0040001">
    <property type="term" value="P:establishment of mitotic spindle localization"/>
    <property type="evidence" value="ECO:0007669"/>
    <property type="project" value="TreeGrafter"/>
</dbReference>
<dbReference type="Proteomes" id="UP001321473">
    <property type="component" value="Unassembled WGS sequence"/>
</dbReference>
<feature type="non-terminal residue" evidence="3">
    <location>
        <position position="1"/>
    </location>
</feature>
<protein>
    <recommendedName>
        <fullName evidence="2">CLASP N-terminal domain-containing protein</fullName>
    </recommendedName>
</protein>
<comment type="caution">
    <text evidence="3">The sequence shown here is derived from an EMBL/GenBank/DDBJ whole genome shotgun (WGS) entry which is preliminary data.</text>
</comment>
<dbReference type="GO" id="GO:0072686">
    <property type="term" value="C:mitotic spindle"/>
    <property type="evidence" value="ECO:0007669"/>
    <property type="project" value="TreeGrafter"/>
</dbReference>
<dbReference type="InterPro" id="IPR024395">
    <property type="entry name" value="CLASP_N_dom"/>
</dbReference>
<feature type="region of interest" description="Disordered" evidence="1">
    <location>
        <begin position="85"/>
        <end position="167"/>
    </location>
</feature>
<dbReference type="GO" id="GO:0005815">
    <property type="term" value="C:microtubule organizing center"/>
    <property type="evidence" value="ECO:0007669"/>
    <property type="project" value="TreeGrafter"/>
</dbReference>
<dbReference type="GO" id="GO:0005876">
    <property type="term" value="C:spindle microtubule"/>
    <property type="evidence" value="ECO:0007669"/>
    <property type="project" value="TreeGrafter"/>
</dbReference>
<feature type="domain" description="CLASP N-terminal" evidence="2">
    <location>
        <begin position="2"/>
        <end position="73"/>
    </location>
</feature>
<gene>
    <name evidence="3" type="ORF">V5799_000513</name>
</gene>
<dbReference type="EMBL" id="JARKHS020035896">
    <property type="protein sequence ID" value="KAK8756785.1"/>
    <property type="molecule type" value="Genomic_DNA"/>
</dbReference>
<feature type="compositionally biased region" description="Basic and acidic residues" evidence="1">
    <location>
        <begin position="271"/>
        <end position="289"/>
    </location>
</feature>
<proteinExistence type="predicted"/>
<feature type="compositionally biased region" description="Basic residues" evidence="1">
    <location>
        <begin position="243"/>
        <end position="255"/>
    </location>
</feature>
<dbReference type="GO" id="GO:0000776">
    <property type="term" value="C:kinetochore"/>
    <property type="evidence" value="ECO:0007669"/>
    <property type="project" value="TreeGrafter"/>
</dbReference>
<dbReference type="AlphaFoldDB" id="A0AAQ4D2U5"/>
<dbReference type="PANTHER" id="PTHR21567">
    <property type="entry name" value="CLASP"/>
    <property type="match status" value="1"/>
</dbReference>
<dbReference type="GO" id="GO:0090307">
    <property type="term" value="P:mitotic spindle assembly"/>
    <property type="evidence" value="ECO:0007669"/>
    <property type="project" value="TreeGrafter"/>
</dbReference>
<dbReference type="GO" id="GO:0045180">
    <property type="term" value="C:basal cortex"/>
    <property type="evidence" value="ECO:0007669"/>
    <property type="project" value="TreeGrafter"/>
</dbReference>
<reference evidence="3 4" key="1">
    <citation type="journal article" date="2023" name="Arcadia Sci">
        <title>De novo assembly of a long-read Amblyomma americanum tick genome.</title>
        <authorList>
            <person name="Chou S."/>
            <person name="Poskanzer K.E."/>
            <person name="Rollins M."/>
            <person name="Thuy-Boun P.S."/>
        </authorList>
    </citation>
    <scope>NUCLEOTIDE SEQUENCE [LARGE SCALE GENOMIC DNA]</scope>
    <source>
        <strain evidence="3">F_SG_1</strain>
        <tissue evidence="3">Salivary glands</tissue>
    </source>
</reference>
<evidence type="ECO:0000259" key="2">
    <source>
        <dbReference type="Pfam" id="PF12348"/>
    </source>
</evidence>
<organism evidence="3 4">
    <name type="scientific">Amblyomma americanum</name>
    <name type="common">Lone star tick</name>
    <dbReference type="NCBI Taxonomy" id="6943"/>
    <lineage>
        <taxon>Eukaryota</taxon>
        <taxon>Metazoa</taxon>
        <taxon>Ecdysozoa</taxon>
        <taxon>Arthropoda</taxon>
        <taxon>Chelicerata</taxon>
        <taxon>Arachnida</taxon>
        <taxon>Acari</taxon>
        <taxon>Parasitiformes</taxon>
        <taxon>Ixodida</taxon>
        <taxon>Ixodoidea</taxon>
        <taxon>Ixodidae</taxon>
        <taxon>Amblyomminae</taxon>
        <taxon>Amblyomma</taxon>
    </lineage>
</organism>
<keyword evidence="4" id="KW-1185">Reference proteome</keyword>
<accession>A0AAQ4D2U5</accession>
<dbReference type="Gene3D" id="1.25.10.10">
    <property type="entry name" value="Leucine-rich Repeat Variant"/>
    <property type="match status" value="1"/>
</dbReference>
<sequence length="313" mass="35355">SCFEFLEELLHMMPTHTLERHIAILQEAIKKGISDADPEARAFSRKAFWGFADHFKEQADVLLNSLDTSKQRMFQGELCMSNSSFSNSLNSAQGRPMKHSVSSHGSMENRRPGSGTSTLVRRPGVRVYNTRSASVRPSSAIDLGTARRARSRAFSTTQNRGTGASLPEVERRVVPSHRNSLIVCLGEASCRHSCDNLLMKHKVVALQRYGSTAVTQVRSGGDFLPNSTPSRAGRTGRSCSRLQTRHRNLLRTRQQRQHERPPLERCSSFSLEREKTQHKQKDGTEHHSQLIDSKATRKNKYSLTCKEYYHFQS</sequence>
<evidence type="ECO:0000313" key="4">
    <source>
        <dbReference type="Proteomes" id="UP001321473"/>
    </source>
</evidence>
<evidence type="ECO:0000313" key="3">
    <source>
        <dbReference type="EMBL" id="KAK8756785.1"/>
    </source>
</evidence>
<dbReference type="Pfam" id="PF12348">
    <property type="entry name" value="CLASP_N"/>
    <property type="match status" value="1"/>
</dbReference>